<feature type="transmembrane region" description="Helical" evidence="8">
    <location>
        <begin position="114"/>
        <end position="135"/>
    </location>
</feature>
<evidence type="ECO:0000256" key="7">
    <source>
        <dbReference type="SAM" id="MobiDB-lite"/>
    </source>
</evidence>
<evidence type="ECO:0000256" key="4">
    <source>
        <dbReference type="ARBA" id="ARBA00022833"/>
    </source>
</evidence>
<keyword evidence="3 8" id="KW-0812">Transmembrane</keyword>
<feature type="transmembrane region" description="Helical" evidence="8">
    <location>
        <begin position="242"/>
        <end position="260"/>
    </location>
</feature>
<dbReference type="InterPro" id="IPR027469">
    <property type="entry name" value="Cation_efflux_TMD_sf"/>
</dbReference>
<feature type="compositionally biased region" description="Low complexity" evidence="7">
    <location>
        <begin position="171"/>
        <end position="193"/>
    </location>
</feature>
<evidence type="ECO:0000256" key="5">
    <source>
        <dbReference type="ARBA" id="ARBA00022989"/>
    </source>
</evidence>
<dbReference type="SUPFAM" id="SSF161111">
    <property type="entry name" value="Cation efflux protein transmembrane domain-like"/>
    <property type="match status" value="1"/>
</dbReference>
<proteinExistence type="inferred from homology"/>
<comment type="similarity">
    <text evidence="2">Belongs to the cation diffusion facilitator (CDF) transporter (TC 2.A.4) family. SLC30A subfamily.</text>
</comment>
<evidence type="ECO:0000256" key="3">
    <source>
        <dbReference type="ARBA" id="ARBA00022692"/>
    </source>
</evidence>
<feature type="transmembrane region" description="Helical" evidence="8">
    <location>
        <begin position="206"/>
        <end position="230"/>
    </location>
</feature>
<dbReference type="PANTHER" id="PTHR45820">
    <property type="entry name" value="FI23527P1"/>
    <property type="match status" value="1"/>
</dbReference>
<dbReference type="InterPro" id="IPR036837">
    <property type="entry name" value="Cation_efflux_CTD_sf"/>
</dbReference>
<dbReference type="GO" id="GO:0016020">
    <property type="term" value="C:membrane"/>
    <property type="evidence" value="ECO:0007669"/>
    <property type="project" value="UniProtKB-SubCell"/>
</dbReference>
<evidence type="ECO:0000256" key="2">
    <source>
        <dbReference type="ARBA" id="ARBA00008873"/>
    </source>
</evidence>
<keyword evidence="11" id="KW-1185">Reference proteome</keyword>
<feature type="domain" description="Cation efflux protein transmembrane" evidence="9">
    <location>
        <begin position="13"/>
        <end position="268"/>
    </location>
</feature>
<keyword evidence="6 8" id="KW-0472">Membrane</keyword>
<evidence type="ECO:0000256" key="6">
    <source>
        <dbReference type="ARBA" id="ARBA00023136"/>
    </source>
</evidence>
<dbReference type="EMBL" id="VYYT01000085">
    <property type="protein sequence ID" value="KAK2771124.1"/>
    <property type="molecule type" value="Genomic_DNA"/>
</dbReference>
<accession>A0AAE0DA92</accession>
<evidence type="ECO:0000313" key="10">
    <source>
        <dbReference type="EMBL" id="KAK2771124.1"/>
    </source>
</evidence>
<dbReference type="SUPFAM" id="SSF160240">
    <property type="entry name" value="Cation efflux protein cytoplasmic domain-like"/>
    <property type="match status" value="1"/>
</dbReference>
<dbReference type="Proteomes" id="UP001281614">
    <property type="component" value="Unassembled WGS sequence"/>
</dbReference>
<comment type="caution">
    <text evidence="10">The sequence shown here is derived from an EMBL/GenBank/DDBJ whole genome shotgun (WGS) entry which is preliminary data.</text>
</comment>
<dbReference type="GO" id="GO:0006882">
    <property type="term" value="P:intracellular zinc ion homeostasis"/>
    <property type="evidence" value="ECO:0007669"/>
    <property type="project" value="TreeGrafter"/>
</dbReference>
<sequence>MPCLKITKKQRLVATIAISASFFVAELAVGFQTKSLALVADAFHYLTDLIGFLAALIAVIVSEREKAPQSLPFGWKRAEVLGAFFNGVFLLALGLSILLQAAERFAHLEHVENPVLILIMGCIGLGLNMVVMSFLHETHHHGHNTDHTQTIDVEKQTSTIDTTTATTATTATTTTTTTTSSSSPDSGPAATNPHPHHHTDRDLGMLGVLIHVIGDAINNAGVIVAAVVIWKGTGEGRFYADPGVGLFIAVTIMLSAWPLCKRAGYILLESAPPGLDLERVRTEAVQVSGVQGLERLRVWRVGQGAAVATAQVQVDNDSVCDFERRSESIAAYLKLHGIEAIALQPVSPQARELAGPRGGIPVE</sequence>
<comment type="subcellular location">
    <subcellularLocation>
        <location evidence="1">Membrane</location>
        <topology evidence="1">Multi-pass membrane protein</topology>
    </subcellularLocation>
</comment>
<dbReference type="PANTHER" id="PTHR45820:SF5">
    <property type="entry name" value="DIFFUSION FACILITATOR FAMILY METAL ION TRANSPORTER, PUTATIVE-RELATED"/>
    <property type="match status" value="1"/>
</dbReference>
<keyword evidence="5 8" id="KW-1133">Transmembrane helix</keyword>
<feature type="transmembrane region" description="Helical" evidence="8">
    <location>
        <begin position="83"/>
        <end position="102"/>
    </location>
</feature>
<dbReference type="GO" id="GO:0005385">
    <property type="term" value="F:zinc ion transmembrane transporter activity"/>
    <property type="evidence" value="ECO:0007669"/>
    <property type="project" value="TreeGrafter"/>
</dbReference>
<evidence type="ECO:0000256" key="1">
    <source>
        <dbReference type="ARBA" id="ARBA00004141"/>
    </source>
</evidence>
<dbReference type="NCBIfam" id="TIGR01297">
    <property type="entry name" value="CDF"/>
    <property type="match status" value="1"/>
</dbReference>
<feature type="transmembrane region" description="Helical" evidence="8">
    <location>
        <begin position="43"/>
        <end position="62"/>
    </location>
</feature>
<evidence type="ECO:0000313" key="11">
    <source>
        <dbReference type="Proteomes" id="UP001281614"/>
    </source>
</evidence>
<reference evidence="10" key="1">
    <citation type="submission" date="2023-02" db="EMBL/GenBank/DDBJ databases">
        <title>Colletotrichum kahawae CIFC_Que2 genome sequencing and assembly.</title>
        <authorList>
            <person name="Baroncelli R."/>
        </authorList>
    </citation>
    <scope>NUCLEOTIDE SEQUENCE</scope>
    <source>
        <strain evidence="10">CIFC_Que2</strain>
    </source>
</reference>
<dbReference type="InterPro" id="IPR002524">
    <property type="entry name" value="Cation_efflux"/>
</dbReference>
<name>A0AAE0DA92_COLKA</name>
<dbReference type="InterPro" id="IPR058533">
    <property type="entry name" value="Cation_efflux_TM"/>
</dbReference>
<organism evidence="10 11">
    <name type="scientific">Colletotrichum kahawae</name>
    <name type="common">Coffee berry disease fungus</name>
    <dbReference type="NCBI Taxonomy" id="34407"/>
    <lineage>
        <taxon>Eukaryota</taxon>
        <taxon>Fungi</taxon>
        <taxon>Dikarya</taxon>
        <taxon>Ascomycota</taxon>
        <taxon>Pezizomycotina</taxon>
        <taxon>Sordariomycetes</taxon>
        <taxon>Hypocreomycetidae</taxon>
        <taxon>Glomerellales</taxon>
        <taxon>Glomerellaceae</taxon>
        <taxon>Colletotrichum</taxon>
        <taxon>Colletotrichum gloeosporioides species complex</taxon>
    </lineage>
</organism>
<keyword evidence="4" id="KW-0862">Zinc</keyword>
<dbReference type="Gene3D" id="1.20.1510.10">
    <property type="entry name" value="Cation efflux protein transmembrane domain"/>
    <property type="match status" value="1"/>
</dbReference>
<gene>
    <name evidence="10" type="ORF">CKAH01_14488</name>
</gene>
<feature type="region of interest" description="Disordered" evidence="7">
    <location>
        <begin position="171"/>
        <end position="198"/>
    </location>
</feature>
<evidence type="ECO:0000259" key="9">
    <source>
        <dbReference type="Pfam" id="PF01545"/>
    </source>
</evidence>
<evidence type="ECO:0000256" key="8">
    <source>
        <dbReference type="SAM" id="Phobius"/>
    </source>
</evidence>
<dbReference type="Pfam" id="PF01545">
    <property type="entry name" value="Cation_efflux"/>
    <property type="match status" value="1"/>
</dbReference>
<feature type="transmembrane region" description="Helical" evidence="8">
    <location>
        <begin position="12"/>
        <end position="31"/>
    </location>
</feature>
<dbReference type="AlphaFoldDB" id="A0AAE0DA92"/>
<protein>
    <submittedName>
        <fullName evidence="10">Cation diffusion facilitator family transporter</fullName>
    </submittedName>
</protein>